<gene>
    <name evidence="6" type="ORF">FB45DRAFT_1026203</name>
</gene>
<dbReference type="Pfam" id="PF01753">
    <property type="entry name" value="zf-MYND"/>
    <property type="match status" value="1"/>
</dbReference>
<dbReference type="PROSITE" id="PS50865">
    <property type="entry name" value="ZF_MYND_2"/>
    <property type="match status" value="1"/>
</dbReference>
<dbReference type="Proteomes" id="UP001221142">
    <property type="component" value="Unassembled WGS sequence"/>
</dbReference>
<dbReference type="InterPro" id="IPR002893">
    <property type="entry name" value="Znf_MYND"/>
</dbReference>
<dbReference type="SUPFAM" id="SSF144232">
    <property type="entry name" value="HIT/MYND zinc finger-like"/>
    <property type="match status" value="1"/>
</dbReference>
<keyword evidence="2 4" id="KW-0863">Zinc-finger</keyword>
<keyword evidence="3" id="KW-0862">Zinc</keyword>
<evidence type="ECO:0000256" key="2">
    <source>
        <dbReference type="ARBA" id="ARBA00022771"/>
    </source>
</evidence>
<name>A0AAD7FP65_9AGAR</name>
<reference evidence="6" key="1">
    <citation type="submission" date="2023-03" db="EMBL/GenBank/DDBJ databases">
        <title>Massive genome expansion in bonnet fungi (Mycena s.s.) driven by repeated elements and novel gene families across ecological guilds.</title>
        <authorList>
            <consortium name="Lawrence Berkeley National Laboratory"/>
            <person name="Harder C.B."/>
            <person name="Miyauchi S."/>
            <person name="Viragh M."/>
            <person name="Kuo A."/>
            <person name="Thoen E."/>
            <person name="Andreopoulos B."/>
            <person name="Lu D."/>
            <person name="Skrede I."/>
            <person name="Drula E."/>
            <person name="Henrissat B."/>
            <person name="Morin E."/>
            <person name="Kohler A."/>
            <person name="Barry K."/>
            <person name="LaButti K."/>
            <person name="Morin E."/>
            <person name="Salamov A."/>
            <person name="Lipzen A."/>
            <person name="Mereny Z."/>
            <person name="Hegedus B."/>
            <person name="Baldrian P."/>
            <person name="Stursova M."/>
            <person name="Weitz H."/>
            <person name="Taylor A."/>
            <person name="Grigoriev I.V."/>
            <person name="Nagy L.G."/>
            <person name="Martin F."/>
            <person name="Kauserud H."/>
        </authorList>
    </citation>
    <scope>NUCLEOTIDE SEQUENCE</scope>
    <source>
        <strain evidence="6">9284</strain>
    </source>
</reference>
<keyword evidence="7" id="KW-1185">Reference proteome</keyword>
<evidence type="ECO:0000256" key="4">
    <source>
        <dbReference type="PROSITE-ProRule" id="PRU00134"/>
    </source>
</evidence>
<dbReference type="Gene3D" id="6.10.140.2220">
    <property type="match status" value="1"/>
</dbReference>
<comment type="caution">
    <text evidence="6">The sequence shown here is derived from an EMBL/GenBank/DDBJ whole genome shotgun (WGS) entry which is preliminary data.</text>
</comment>
<organism evidence="6 7">
    <name type="scientific">Roridomyces roridus</name>
    <dbReference type="NCBI Taxonomy" id="1738132"/>
    <lineage>
        <taxon>Eukaryota</taxon>
        <taxon>Fungi</taxon>
        <taxon>Dikarya</taxon>
        <taxon>Basidiomycota</taxon>
        <taxon>Agaricomycotina</taxon>
        <taxon>Agaricomycetes</taxon>
        <taxon>Agaricomycetidae</taxon>
        <taxon>Agaricales</taxon>
        <taxon>Marasmiineae</taxon>
        <taxon>Mycenaceae</taxon>
        <taxon>Roridomyces</taxon>
    </lineage>
</organism>
<keyword evidence="1" id="KW-0479">Metal-binding</keyword>
<sequence>MKVCAKCRAASYCSVSRQREDWPCHKPRCKRLIAKAALDDPLSGEFARWQKEMGSSLYECLGSYIQLLDMSDLGTLTGEPTEELVQEMREWATKMKLCIFNPSGAELNTSP</sequence>
<evidence type="ECO:0000259" key="5">
    <source>
        <dbReference type="PROSITE" id="PS50865"/>
    </source>
</evidence>
<evidence type="ECO:0000256" key="1">
    <source>
        <dbReference type="ARBA" id="ARBA00022723"/>
    </source>
</evidence>
<evidence type="ECO:0000313" key="6">
    <source>
        <dbReference type="EMBL" id="KAJ7635314.1"/>
    </source>
</evidence>
<evidence type="ECO:0000313" key="7">
    <source>
        <dbReference type="Proteomes" id="UP001221142"/>
    </source>
</evidence>
<dbReference type="EMBL" id="JARKIF010000007">
    <property type="protein sequence ID" value="KAJ7635314.1"/>
    <property type="molecule type" value="Genomic_DNA"/>
</dbReference>
<evidence type="ECO:0000256" key="3">
    <source>
        <dbReference type="ARBA" id="ARBA00022833"/>
    </source>
</evidence>
<protein>
    <recommendedName>
        <fullName evidence="5">MYND-type domain-containing protein</fullName>
    </recommendedName>
</protein>
<feature type="domain" description="MYND-type" evidence="5">
    <location>
        <begin position="1"/>
        <end position="29"/>
    </location>
</feature>
<dbReference type="GO" id="GO:0008270">
    <property type="term" value="F:zinc ion binding"/>
    <property type="evidence" value="ECO:0007669"/>
    <property type="project" value="UniProtKB-KW"/>
</dbReference>
<accession>A0AAD7FP65</accession>
<dbReference type="AlphaFoldDB" id="A0AAD7FP65"/>
<proteinExistence type="predicted"/>